<gene>
    <name evidence="1" type="ORF">GP486_000714</name>
</gene>
<dbReference type="EMBL" id="JAGHQM010000052">
    <property type="protein sequence ID" value="KAH0565884.1"/>
    <property type="molecule type" value="Genomic_DNA"/>
</dbReference>
<evidence type="ECO:0000313" key="2">
    <source>
        <dbReference type="Proteomes" id="UP000750711"/>
    </source>
</evidence>
<name>A0A9P8LII4_9PEZI</name>
<accession>A0A9P8LII4</accession>
<sequence>MSAHPRDEPPQKISKLAIAAETEADRYDTVTQVRCYECQLGDVDKTSGNVVCNVKKEPEFQR</sequence>
<dbReference type="AlphaFoldDB" id="A0A9P8LII4"/>
<comment type="caution">
    <text evidence="1">The sequence shown here is derived from an EMBL/GenBank/DDBJ whole genome shotgun (WGS) entry which is preliminary data.</text>
</comment>
<reference evidence="1" key="1">
    <citation type="submission" date="2021-03" db="EMBL/GenBank/DDBJ databases">
        <title>Comparative genomics and phylogenomic investigation of the class Geoglossomycetes provide insights into ecological specialization and systematics.</title>
        <authorList>
            <person name="Melie T."/>
            <person name="Pirro S."/>
            <person name="Miller A.N."/>
            <person name="Quandt A."/>
        </authorList>
    </citation>
    <scope>NUCLEOTIDE SEQUENCE</scope>
    <source>
        <strain evidence="1">CAQ_001_2017</strain>
    </source>
</reference>
<organism evidence="1 2">
    <name type="scientific">Trichoglossum hirsutum</name>
    <dbReference type="NCBI Taxonomy" id="265104"/>
    <lineage>
        <taxon>Eukaryota</taxon>
        <taxon>Fungi</taxon>
        <taxon>Dikarya</taxon>
        <taxon>Ascomycota</taxon>
        <taxon>Pezizomycotina</taxon>
        <taxon>Geoglossomycetes</taxon>
        <taxon>Geoglossales</taxon>
        <taxon>Geoglossaceae</taxon>
        <taxon>Trichoglossum</taxon>
    </lineage>
</organism>
<keyword evidence="2" id="KW-1185">Reference proteome</keyword>
<evidence type="ECO:0000313" key="1">
    <source>
        <dbReference type="EMBL" id="KAH0565884.1"/>
    </source>
</evidence>
<dbReference type="Proteomes" id="UP000750711">
    <property type="component" value="Unassembled WGS sequence"/>
</dbReference>
<proteinExistence type="predicted"/>
<protein>
    <submittedName>
        <fullName evidence="1">Uncharacterized protein</fullName>
    </submittedName>
</protein>